<evidence type="ECO:0000256" key="2">
    <source>
        <dbReference type="ARBA" id="ARBA00022679"/>
    </source>
</evidence>
<sequence length="390" mass="42612">MTHAVGRAAIHGIGTAIPPHRLEQSEVSERLARAFAGMGDTARWARRIFKQSGVDTRYTCEPNLLEEAELCRYVESGDRISVPSTSERMRIYEKESVRLAADAAGRALLESGMSPGEVTHLVTVSCTGMFLPGLDVHLAKELKLKSRVNRYPLTFLGCAAGLTALRLSRSLLEADSEGVVLIVCVELCTLHLQPSASREALYASAFFGDGASACVVSRRDGGWYELGDERTFLLPDSEEEISWRIGSFGFDIRLSTRIPKLIGEHVPREVSEWLGPLEEIKLWAIHPGGRGIVDALESSLGLTPDDTSASRAVLRNYGNLSSATLLFVLQHLRERLLAQGEREPRDGVALAFGPGVSAEMLRIRHLPGARRCIEDAGRLVLAGADGREKE</sequence>
<reference evidence="6 7" key="1">
    <citation type="submission" date="2020-08" db="EMBL/GenBank/DDBJ databases">
        <title>Cohnella phylogeny.</title>
        <authorList>
            <person name="Dunlap C."/>
        </authorList>
    </citation>
    <scope>NUCLEOTIDE SEQUENCE [LARGE SCALE GENOMIC DNA]</scope>
    <source>
        <strain evidence="6 7">DSM 25241</strain>
    </source>
</reference>
<accession>A0A841T1B5</accession>
<dbReference type="GO" id="GO:0016747">
    <property type="term" value="F:acyltransferase activity, transferring groups other than amino-acyl groups"/>
    <property type="evidence" value="ECO:0007669"/>
    <property type="project" value="InterPro"/>
</dbReference>
<keyword evidence="2" id="KW-0808">Transferase</keyword>
<dbReference type="SUPFAM" id="SSF53901">
    <property type="entry name" value="Thiolase-like"/>
    <property type="match status" value="1"/>
</dbReference>
<evidence type="ECO:0000313" key="7">
    <source>
        <dbReference type="Proteomes" id="UP000535838"/>
    </source>
</evidence>
<dbReference type="Gene3D" id="3.40.47.10">
    <property type="match status" value="2"/>
</dbReference>
<dbReference type="PIRSF" id="PIRSF000451">
    <property type="entry name" value="PKS_III"/>
    <property type="match status" value="1"/>
</dbReference>
<evidence type="ECO:0000256" key="3">
    <source>
        <dbReference type="PIRSR" id="PIRSR000451-1"/>
    </source>
</evidence>
<dbReference type="Pfam" id="PF02797">
    <property type="entry name" value="Chal_sti_synt_C"/>
    <property type="match status" value="1"/>
</dbReference>
<dbReference type="InterPro" id="IPR016039">
    <property type="entry name" value="Thiolase-like"/>
</dbReference>
<protein>
    <submittedName>
        <fullName evidence="6">Type III polyketide synthase</fullName>
    </submittedName>
</protein>
<name>A0A841T1B5_9BACL</name>
<organism evidence="6 7">
    <name type="scientific">Cohnella thailandensis</name>
    <dbReference type="NCBI Taxonomy" id="557557"/>
    <lineage>
        <taxon>Bacteria</taxon>
        <taxon>Bacillati</taxon>
        <taxon>Bacillota</taxon>
        <taxon>Bacilli</taxon>
        <taxon>Bacillales</taxon>
        <taxon>Paenibacillaceae</taxon>
        <taxon>Cohnella</taxon>
    </lineage>
</organism>
<feature type="domain" description="Chalcone/stilbene synthase N-terminal" evidence="4">
    <location>
        <begin position="4"/>
        <end position="216"/>
    </location>
</feature>
<proteinExistence type="inferred from homology"/>
<dbReference type="PANTHER" id="PTHR11877">
    <property type="entry name" value="HYDROXYMETHYLGLUTARYL-COA SYNTHASE"/>
    <property type="match status" value="1"/>
</dbReference>
<dbReference type="InterPro" id="IPR001099">
    <property type="entry name" value="Chalcone/stilbene_synt_N"/>
</dbReference>
<feature type="domain" description="Chalcone/stilbene synthase C-terminal" evidence="5">
    <location>
        <begin position="233"/>
        <end position="366"/>
    </location>
</feature>
<evidence type="ECO:0000259" key="5">
    <source>
        <dbReference type="Pfam" id="PF02797"/>
    </source>
</evidence>
<keyword evidence="7" id="KW-1185">Reference proteome</keyword>
<dbReference type="PANTHER" id="PTHR11877:SF46">
    <property type="entry name" value="TYPE III POLYKETIDE SYNTHASE A"/>
    <property type="match status" value="1"/>
</dbReference>
<dbReference type="InterPro" id="IPR011141">
    <property type="entry name" value="Polyketide_synthase_type-III"/>
</dbReference>
<dbReference type="InterPro" id="IPR012328">
    <property type="entry name" value="Chalcone/stilbene_synt_C"/>
</dbReference>
<dbReference type="EMBL" id="JACJVQ010000030">
    <property type="protein sequence ID" value="MBB6638203.1"/>
    <property type="molecule type" value="Genomic_DNA"/>
</dbReference>
<evidence type="ECO:0000259" key="4">
    <source>
        <dbReference type="Pfam" id="PF00195"/>
    </source>
</evidence>
<evidence type="ECO:0000313" key="6">
    <source>
        <dbReference type="EMBL" id="MBB6638203.1"/>
    </source>
</evidence>
<comment type="caution">
    <text evidence="6">The sequence shown here is derived from an EMBL/GenBank/DDBJ whole genome shotgun (WGS) entry which is preliminary data.</text>
</comment>
<dbReference type="AlphaFoldDB" id="A0A841T1B5"/>
<evidence type="ECO:0000256" key="1">
    <source>
        <dbReference type="ARBA" id="ARBA00005531"/>
    </source>
</evidence>
<dbReference type="Pfam" id="PF00195">
    <property type="entry name" value="Chal_sti_synt_N"/>
    <property type="match status" value="1"/>
</dbReference>
<dbReference type="GO" id="GO:0030639">
    <property type="term" value="P:polyketide biosynthetic process"/>
    <property type="evidence" value="ECO:0007669"/>
    <property type="project" value="TreeGrafter"/>
</dbReference>
<gene>
    <name evidence="6" type="ORF">H7B67_29075</name>
</gene>
<comment type="similarity">
    <text evidence="1">Belongs to the thiolase-like superfamily. Chalcone/stilbene synthases family.</text>
</comment>
<dbReference type="Proteomes" id="UP000535838">
    <property type="component" value="Unassembled WGS sequence"/>
</dbReference>
<feature type="active site" description="Acyl-thioester intermediate" evidence="3">
    <location>
        <position position="158"/>
    </location>
</feature>
<dbReference type="RefSeq" id="WP_185123412.1">
    <property type="nucleotide sequence ID" value="NZ_JACJVQ010000030.1"/>
</dbReference>
<dbReference type="CDD" id="cd00831">
    <property type="entry name" value="CHS_like"/>
    <property type="match status" value="1"/>
</dbReference>